<reference evidence="3" key="1">
    <citation type="submission" date="2023-03" db="EMBL/GenBank/DDBJ databases">
        <title>Massive genome expansion in bonnet fungi (Mycena s.s.) driven by repeated elements and novel gene families across ecological guilds.</title>
        <authorList>
            <consortium name="Lawrence Berkeley National Laboratory"/>
            <person name="Harder C.B."/>
            <person name="Miyauchi S."/>
            <person name="Viragh M."/>
            <person name="Kuo A."/>
            <person name="Thoen E."/>
            <person name="Andreopoulos B."/>
            <person name="Lu D."/>
            <person name="Skrede I."/>
            <person name="Drula E."/>
            <person name="Henrissat B."/>
            <person name="Morin E."/>
            <person name="Kohler A."/>
            <person name="Barry K."/>
            <person name="LaButti K."/>
            <person name="Morin E."/>
            <person name="Salamov A."/>
            <person name="Lipzen A."/>
            <person name="Mereny Z."/>
            <person name="Hegedus B."/>
            <person name="Baldrian P."/>
            <person name="Stursova M."/>
            <person name="Weitz H."/>
            <person name="Taylor A."/>
            <person name="Grigoriev I.V."/>
            <person name="Nagy L.G."/>
            <person name="Martin F."/>
            <person name="Kauserud H."/>
        </authorList>
    </citation>
    <scope>NUCLEOTIDE SEQUENCE</scope>
    <source>
        <strain evidence="3">9144</strain>
    </source>
</reference>
<evidence type="ECO:0000313" key="3">
    <source>
        <dbReference type="EMBL" id="KAJ7229877.1"/>
    </source>
</evidence>
<protein>
    <recommendedName>
        <fullName evidence="5">Transmembrane protein</fullName>
    </recommendedName>
</protein>
<sequence length="491" mass="51228">MSSSPRRIVIDDADPAIQYGPSGWFVADATKLNALGNFGPIYKNTSHSTTTDGSTLSFPFNGTSVSVMGTILVTTDNNVTDPTWDCFVDEIKIGNPNPTFQFAENNWLLCDQSQIAPGSHMLTINVQTKGQAFYIDNIFYTPTPDVSYDGAVLEYTNRDTSVSFGSGWQAWGGQNVTQTNGAQVALNFHGTAVTLIGYVPQELPHNSTLASYSIDGGSSISIPLKGLAAGSTTTQYNVQILSADSLTPASHNLVVTYEGDSNHSPLPVGVFYVTNSTTPSSLSSSGSSTGAASASTSSQAASPASKPESSPAGAIAGGIIGCLALIALIVGLVFWCRVRRRRTAAGFDSAITNPNAFAAMSATDVTPYSDAATGPSLYDRFHTSAGSTPRTYDVFHTSAGSTPQTYVDQGPYRYVPPVQSDRTSATPPSASAEGLMASGSTPSHSRGPSGSAASAISAGRRSAGVGVRAERHQDSGIRLDPELVELPPDYS</sequence>
<feature type="region of interest" description="Disordered" evidence="1">
    <location>
        <begin position="281"/>
        <end position="308"/>
    </location>
</feature>
<comment type="caution">
    <text evidence="3">The sequence shown here is derived from an EMBL/GenBank/DDBJ whole genome shotgun (WGS) entry which is preliminary data.</text>
</comment>
<evidence type="ECO:0000256" key="1">
    <source>
        <dbReference type="SAM" id="MobiDB-lite"/>
    </source>
</evidence>
<keyword evidence="2" id="KW-0812">Transmembrane</keyword>
<feature type="transmembrane region" description="Helical" evidence="2">
    <location>
        <begin position="312"/>
        <end position="335"/>
    </location>
</feature>
<organism evidence="3 4">
    <name type="scientific">Mycena pura</name>
    <dbReference type="NCBI Taxonomy" id="153505"/>
    <lineage>
        <taxon>Eukaryota</taxon>
        <taxon>Fungi</taxon>
        <taxon>Dikarya</taxon>
        <taxon>Basidiomycota</taxon>
        <taxon>Agaricomycotina</taxon>
        <taxon>Agaricomycetes</taxon>
        <taxon>Agaricomycetidae</taxon>
        <taxon>Agaricales</taxon>
        <taxon>Marasmiineae</taxon>
        <taxon>Mycenaceae</taxon>
        <taxon>Mycena</taxon>
    </lineage>
</organism>
<feature type="compositionally biased region" description="Polar residues" evidence="1">
    <location>
        <begin position="420"/>
        <end position="429"/>
    </location>
</feature>
<evidence type="ECO:0008006" key="5">
    <source>
        <dbReference type="Google" id="ProtNLM"/>
    </source>
</evidence>
<accession>A0AAD6YUI3</accession>
<dbReference type="EMBL" id="JARJCW010000001">
    <property type="protein sequence ID" value="KAJ7229877.1"/>
    <property type="molecule type" value="Genomic_DNA"/>
</dbReference>
<dbReference type="AlphaFoldDB" id="A0AAD6YUI3"/>
<feature type="compositionally biased region" description="Low complexity" evidence="1">
    <location>
        <begin position="443"/>
        <end position="466"/>
    </location>
</feature>
<gene>
    <name evidence="3" type="ORF">GGX14DRAFT_581525</name>
</gene>
<feature type="region of interest" description="Disordered" evidence="1">
    <location>
        <begin position="410"/>
        <end position="491"/>
    </location>
</feature>
<keyword evidence="2" id="KW-1133">Transmembrane helix</keyword>
<evidence type="ECO:0000313" key="4">
    <source>
        <dbReference type="Proteomes" id="UP001219525"/>
    </source>
</evidence>
<feature type="non-terminal residue" evidence="3">
    <location>
        <position position="491"/>
    </location>
</feature>
<dbReference type="PANTHER" id="PTHR16861">
    <property type="entry name" value="GLYCOPROTEIN 38"/>
    <property type="match status" value="1"/>
</dbReference>
<name>A0AAD6YUI3_9AGAR</name>
<dbReference type="Proteomes" id="UP001219525">
    <property type="component" value="Unassembled WGS sequence"/>
</dbReference>
<evidence type="ECO:0000256" key="2">
    <source>
        <dbReference type="SAM" id="Phobius"/>
    </source>
</evidence>
<keyword evidence="4" id="KW-1185">Reference proteome</keyword>
<proteinExistence type="predicted"/>
<dbReference type="PANTHER" id="PTHR16861:SF4">
    <property type="entry name" value="SH3 DOMAIN PROTEIN (AFU_ORTHOLOGUE AFUA_1G13610)"/>
    <property type="match status" value="1"/>
</dbReference>
<keyword evidence="2" id="KW-0472">Membrane</keyword>
<dbReference type="Gene3D" id="2.60.120.260">
    <property type="entry name" value="Galactose-binding domain-like"/>
    <property type="match status" value="2"/>
</dbReference>
<feature type="compositionally biased region" description="Basic and acidic residues" evidence="1">
    <location>
        <begin position="468"/>
        <end position="481"/>
    </location>
</feature>